<feature type="compositionally biased region" description="Basic residues" evidence="2">
    <location>
        <begin position="48"/>
        <end position="58"/>
    </location>
</feature>
<feature type="compositionally biased region" description="Polar residues" evidence="2">
    <location>
        <begin position="70"/>
        <end position="82"/>
    </location>
</feature>
<feature type="compositionally biased region" description="Basic residues" evidence="2">
    <location>
        <begin position="470"/>
        <end position="481"/>
    </location>
</feature>
<dbReference type="EMBL" id="DS566016">
    <property type="status" value="NOT_ANNOTATED_CDS"/>
    <property type="molecule type" value="Genomic_DNA"/>
</dbReference>
<dbReference type="HOGENOM" id="CLU_448715_0_0_1"/>
<dbReference type="EnsemblProtists" id="Phyra76670">
    <property type="protein sequence ID" value="Phyra76670"/>
    <property type="gene ID" value="Phyra76670"/>
</dbReference>
<evidence type="ECO:0000313" key="3">
    <source>
        <dbReference type="EnsemblProtists" id="Phyra76670"/>
    </source>
</evidence>
<feature type="coiled-coil region" evidence="1">
    <location>
        <begin position="607"/>
        <end position="641"/>
    </location>
</feature>
<feature type="compositionally biased region" description="Polar residues" evidence="2">
    <location>
        <begin position="547"/>
        <end position="557"/>
    </location>
</feature>
<evidence type="ECO:0000256" key="1">
    <source>
        <dbReference type="SAM" id="Coils"/>
    </source>
</evidence>
<reference evidence="3" key="2">
    <citation type="submission" date="2015-06" db="UniProtKB">
        <authorList>
            <consortium name="EnsemblProtists"/>
        </authorList>
    </citation>
    <scope>IDENTIFICATION</scope>
    <source>
        <strain evidence="3">Pr102</strain>
    </source>
</reference>
<name>H3GKA2_PHYRM</name>
<dbReference type="AlphaFoldDB" id="H3GKA2"/>
<organism evidence="3 4">
    <name type="scientific">Phytophthora ramorum</name>
    <name type="common">Sudden oak death agent</name>
    <dbReference type="NCBI Taxonomy" id="164328"/>
    <lineage>
        <taxon>Eukaryota</taxon>
        <taxon>Sar</taxon>
        <taxon>Stramenopiles</taxon>
        <taxon>Oomycota</taxon>
        <taxon>Peronosporomycetes</taxon>
        <taxon>Peronosporales</taxon>
        <taxon>Peronosporaceae</taxon>
        <taxon>Phytophthora</taxon>
    </lineage>
</organism>
<dbReference type="InParanoid" id="H3GKA2"/>
<keyword evidence="1" id="KW-0175">Coiled coil</keyword>
<feature type="compositionally biased region" description="Acidic residues" evidence="2">
    <location>
        <begin position="89"/>
        <end position="103"/>
    </location>
</feature>
<feature type="compositionally biased region" description="Basic and acidic residues" evidence="2">
    <location>
        <begin position="248"/>
        <end position="271"/>
    </location>
</feature>
<keyword evidence="4" id="KW-1185">Reference proteome</keyword>
<feature type="compositionally biased region" description="Low complexity" evidence="2">
    <location>
        <begin position="109"/>
        <end position="123"/>
    </location>
</feature>
<reference evidence="4" key="1">
    <citation type="journal article" date="2006" name="Science">
        <title>Phytophthora genome sequences uncover evolutionary origins and mechanisms of pathogenesis.</title>
        <authorList>
            <person name="Tyler B.M."/>
            <person name="Tripathy S."/>
            <person name="Zhang X."/>
            <person name="Dehal P."/>
            <person name="Jiang R.H."/>
            <person name="Aerts A."/>
            <person name="Arredondo F.D."/>
            <person name="Baxter L."/>
            <person name="Bensasson D."/>
            <person name="Beynon J.L."/>
            <person name="Chapman J."/>
            <person name="Damasceno C.M."/>
            <person name="Dorrance A.E."/>
            <person name="Dou D."/>
            <person name="Dickerman A.W."/>
            <person name="Dubchak I.L."/>
            <person name="Garbelotto M."/>
            <person name="Gijzen M."/>
            <person name="Gordon S.G."/>
            <person name="Govers F."/>
            <person name="Grunwald N.J."/>
            <person name="Huang W."/>
            <person name="Ivors K.L."/>
            <person name="Jones R.W."/>
            <person name="Kamoun S."/>
            <person name="Krampis K."/>
            <person name="Lamour K.H."/>
            <person name="Lee M.K."/>
            <person name="McDonald W.H."/>
            <person name="Medina M."/>
            <person name="Meijer H.J."/>
            <person name="Nordberg E.K."/>
            <person name="Maclean D.J."/>
            <person name="Ospina-Giraldo M.D."/>
            <person name="Morris P.F."/>
            <person name="Phuntumart V."/>
            <person name="Putnam N.H."/>
            <person name="Rash S."/>
            <person name="Rose J.K."/>
            <person name="Sakihama Y."/>
            <person name="Salamov A.A."/>
            <person name="Savidor A."/>
            <person name="Scheuring C.F."/>
            <person name="Smith B.M."/>
            <person name="Sobral B.W."/>
            <person name="Terry A."/>
            <person name="Torto-Alalibo T.A."/>
            <person name="Win J."/>
            <person name="Xu Z."/>
            <person name="Zhang H."/>
            <person name="Grigoriev I.V."/>
            <person name="Rokhsar D.S."/>
            <person name="Boore J.L."/>
        </authorList>
    </citation>
    <scope>NUCLEOTIDE SEQUENCE [LARGE SCALE GENOMIC DNA]</scope>
    <source>
        <strain evidence="4">Pr102</strain>
    </source>
</reference>
<feature type="compositionally biased region" description="Basic residues" evidence="2">
    <location>
        <begin position="27"/>
        <end position="37"/>
    </location>
</feature>
<accession>H3GKA2</accession>
<evidence type="ECO:0000256" key="2">
    <source>
        <dbReference type="SAM" id="MobiDB-lite"/>
    </source>
</evidence>
<proteinExistence type="predicted"/>
<feature type="compositionally biased region" description="Basic and acidic residues" evidence="2">
    <location>
        <begin position="148"/>
        <end position="161"/>
    </location>
</feature>
<feature type="region of interest" description="Disordered" evidence="2">
    <location>
        <begin position="469"/>
        <end position="557"/>
    </location>
</feature>
<dbReference type="eggNOG" id="ENOG502SR0J">
    <property type="taxonomic scope" value="Eukaryota"/>
</dbReference>
<feature type="region of interest" description="Disordered" evidence="2">
    <location>
        <begin position="1"/>
        <end position="271"/>
    </location>
</feature>
<evidence type="ECO:0000313" key="4">
    <source>
        <dbReference type="Proteomes" id="UP000005238"/>
    </source>
</evidence>
<feature type="compositionally biased region" description="Low complexity" evidence="2">
    <location>
        <begin position="1"/>
        <end position="10"/>
    </location>
</feature>
<protein>
    <submittedName>
        <fullName evidence="3">Uncharacterized protein</fullName>
    </submittedName>
</protein>
<feature type="compositionally biased region" description="Basic and acidic residues" evidence="2">
    <location>
        <begin position="517"/>
        <end position="526"/>
    </location>
</feature>
<feature type="compositionally biased region" description="Basic and acidic residues" evidence="2">
    <location>
        <begin position="11"/>
        <end position="20"/>
    </location>
</feature>
<feature type="compositionally biased region" description="Acidic residues" evidence="2">
    <location>
        <begin position="200"/>
        <end position="210"/>
    </location>
</feature>
<dbReference type="Proteomes" id="UP000005238">
    <property type="component" value="Unassembled WGS sequence"/>
</dbReference>
<sequence>MAKTGGAKARSAADAKKKGDAAQAQKPPKHPRAKSASKKPGDPPSRAKPAKTKSRSSSKRTAVQLPGPQEASSSSESDTDCTNPGLILGDEDCPDVDMEEAPGADDQHTPSASTATPPTTSASGKETPRASGGASTPDETQPGAPRDSTNEGEAHTAHDAPDSQPAGDGQAAADRTSSVTEMEVDQGPNWDAKRSPPEDVSNEVDYDESDSEKGLEQGEVNDPNAYPKLTEQQRALHPGSPMTPRSKAAVERNTERAKAEPARRIPSTEREPQVITNVCSEDDVPLELLQRDNRQHLSERARDVKVAIEQRRDSKRDHESATPRTREQLLALRYWSFRDYSEYLRRSREPGHRLPHYDECPVVLYDDTGLARQSNELEFTQWLRHLGYPMPEFPDSPYRLDWLAQRRLRFRMAKMVVDGQWRTRSFDRNLPTPGVILEEVLQKVQKSWQSQPIEPRSVLGRVNADWLRGNAHKRPRGRRSPPRGVFQTPTCFDPLDNRATSPDTGSDRYARGASVSSRHDSGERPHYQSVGAGDATDVSTDPDASRHSSVSYTSTKDVSSVRGSLLTAVEGCQRLLEMKRTDLVSLRGRVHLVESTVESRRDVPHDLGRLERGAHDLQQRVDGLEQELRQVAHRCSESERALQEDRGALRDHLHWIRQLYARVGALEDQTPQRAAAPPAVPAPPQADLMQMMASVLRQYSNSSDSQSRLPQPGDKA</sequence>